<feature type="transmembrane region" description="Helical" evidence="1">
    <location>
        <begin position="133"/>
        <end position="154"/>
    </location>
</feature>
<keyword evidence="1" id="KW-1133">Transmembrane helix</keyword>
<evidence type="ECO:0008006" key="4">
    <source>
        <dbReference type="Google" id="ProtNLM"/>
    </source>
</evidence>
<feature type="transmembrane region" description="Helical" evidence="1">
    <location>
        <begin position="186"/>
        <end position="206"/>
    </location>
</feature>
<dbReference type="OrthoDB" id="9815852at2"/>
<accession>A0A1I3N6M7</accession>
<dbReference type="NCBIfam" id="NF038403">
    <property type="entry name" value="perm_prefix_1"/>
    <property type="match status" value="1"/>
</dbReference>
<keyword evidence="3" id="KW-1185">Reference proteome</keyword>
<evidence type="ECO:0000256" key="1">
    <source>
        <dbReference type="SAM" id="Phobius"/>
    </source>
</evidence>
<dbReference type="EMBL" id="FORI01000012">
    <property type="protein sequence ID" value="SFJ04832.1"/>
    <property type="molecule type" value="Genomic_DNA"/>
</dbReference>
<feature type="transmembrane region" description="Helical" evidence="1">
    <location>
        <begin position="218"/>
        <end position="237"/>
    </location>
</feature>
<feature type="transmembrane region" description="Helical" evidence="1">
    <location>
        <begin position="301"/>
        <end position="320"/>
    </location>
</feature>
<reference evidence="3" key="1">
    <citation type="submission" date="2016-10" db="EMBL/GenBank/DDBJ databases">
        <authorList>
            <person name="Varghese N."/>
            <person name="Submissions S."/>
        </authorList>
    </citation>
    <scope>NUCLEOTIDE SEQUENCE [LARGE SCALE GENOMIC DNA]</scope>
    <source>
        <strain evidence="3">XBD1002</strain>
    </source>
</reference>
<keyword evidence="1" id="KW-0472">Membrane</keyword>
<dbReference type="AlphaFoldDB" id="A0A1I3N6M7"/>
<evidence type="ECO:0000313" key="2">
    <source>
        <dbReference type="EMBL" id="SFJ04832.1"/>
    </source>
</evidence>
<evidence type="ECO:0000313" key="3">
    <source>
        <dbReference type="Proteomes" id="UP000182737"/>
    </source>
</evidence>
<feature type="transmembrane region" description="Helical" evidence="1">
    <location>
        <begin position="101"/>
        <end position="121"/>
    </location>
</feature>
<feature type="transmembrane region" description="Helical" evidence="1">
    <location>
        <begin position="272"/>
        <end position="295"/>
    </location>
</feature>
<organism evidence="2 3">
    <name type="scientific">Treponema bryantii</name>
    <dbReference type="NCBI Taxonomy" id="163"/>
    <lineage>
        <taxon>Bacteria</taxon>
        <taxon>Pseudomonadati</taxon>
        <taxon>Spirochaetota</taxon>
        <taxon>Spirochaetia</taxon>
        <taxon>Spirochaetales</taxon>
        <taxon>Treponemataceae</taxon>
        <taxon>Treponema</taxon>
    </lineage>
</organism>
<protein>
    <recommendedName>
        <fullName evidence="4">XRE family transcriptional regulator</fullName>
    </recommendedName>
</protein>
<name>A0A1I3N6M7_9SPIR</name>
<dbReference type="Proteomes" id="UP000182737">
    <property type="component" value="Unassembled WGS sequence"/>
</dbReference>
<proteinExistence type="predicted"/>
<sequence length="341" mass="38828">METIRNYLESMFRGLPQTDKVMKAKSELLQMMEDKYTELIRSGKTENEAVGEVIQNFGNLEDLAEDLGIMDILHQTKYSDVQRRKVSFEEITEYITAKKRAILMTAAGIFLCINCVVFPILTDALHINDIVGVVLMFVAIGVGVVLMCLSNATLEQWRYIKSEPCSIDAVSIDYLKNKIRDFTPTYSVLSSVGVLLCILCFIPAAIMDELGGRFMDDLGGALLFVFVGAGVFMMVYAKQTKKAYHRLLNLNDQIDFEEDEKRSIEKIQNKNVRAIMSAYWSVVTCIYLCVSFLTFRWELTWLIWPIAAAVNTIIRAIYTVNDGEKKTEKTSEKNVEKIYEE</sequence>
<dbReference type="RefSeq" id="WP_074933505.1">
    <property type="nucleotide sequence ID" value="NZ_FORI01000012.1"/>
</dbReference>
<dbReference type="InterPro" id="IPR047928">
    <property type="entry name" value="Perm_prefix_1"/>
</dbReference>
<gene>
    <name evidence="2" type="ORF">SAMN04487775_11260</name>
</gene>
<keyword evidence="1" id="KW-0812">Transmembrane</keyword>